<comment type="caution">
    <text evidence="10">The sequence shown here is derived from an EMBL/GenBank/DDBJ whole genome shotgun (WGS) entry which is preliminary data.</text>
</comment>
<dbReference type="Pfam" id="PF01061">
    <property type="entry name" value="ABC2_membrane"/>
    <property type="match status" value="1"/>
</dbReference>
<dbReference type="SUPFAM" id="SSF52540">
    <property type="entry name" value="P-loop containing nucleoside triphosphate hydrolases"/>
    <property type="match status" value="1"/>
</dbReference>
<dbReference type="Proteomes" id="UP000319731">
    <property type="component" value="Unassembled WGS sequence"/>
</dbReference>
<evidence type="ECO:0000256" key="8">
    <source>
        <dbReference type="SAM" id="Phobius"/>
    </source>
</evidence>
<keyword evidence="6 8" id="KW-1133">Transmembrane helix</keyword>
<evidence type="ECO:0000256" key="5">
    <source>
        <dbReference type="ARBA" id="ARBA00022840"/>
    </source>
</evidence>
<keyword evidence="3 8" id="KW-0812">Transmembrane</keyword>
<dbReference type="GO" id="GO:0016887">
    <property type="term" value="F:ATP hydrolysis activity"/>
    <property type="evidence" value="ECO:0007669"/>
    <property type="project" value="InterPro"/>
</dbReference>
<dbReference type="GeneID" id="42007402"/>
<dbReference type="Pfam" id="PF19055">
    <property type="entry name" value="ABC2_membrane_7"/>
    <property type="match status" value="1"/>
</dbReference>
<dbReference type="InterPro" id="IPR003439">
    <property type="entry name" value="ABC_transporter-like_ATP-bd"/>
</dbReference>
<accession>A0A507BS35</accession>
<protein>
    <recommendedName>
        <fullName evidence="9">ABC transporter domain-containing protein</fullName>
    </recommendedName>
</protein>
<dbReference type="InterPro" id="IPR043926">
    <property type="entry name" value="ABCG_dom"/>
</dbReference>
<evidence type="ECO:0000256" key="2">
    <source>
        <dbReference type="ARBA" id="ARBA00022448"/>
    </source>
</evidence>
<dbReference type="SMART" id="SM00382">
    <property type="entry name" value="AAA"/>
    <property type="match status" value="1"/>
</dbReference>
<gene>
    <name evidence="10" type="ORF">SmJEL517_g06179</name>
</gene>
<keyword evidence="4" id="KW-0547">Nucleotide-binding</keyword>
<keyword evidence="2" id="KW-0813">Transport</keyword>
<evidence type="ECO:0000259" key="9">
    <source>
        <dbReference type="PROSITE" id="PS50893"/>
    </source>
</evidence>
<reference evidence="10 11" key="1">
    <citation type="journal article" date="2019" name="Sci. Rep.">
        <title>Comparative genomics of chytrid fungi reveal insights into the obligate biotrophic and pathogenic lifestyle of Synchytrium endobioticum.</title>
        <authorList>
            <person name="van de Vossenberg B.T.L.H."/>
            <person name="Warris S."/>
            <person name="Nguyen H.D.T."/>
            <person name="van Gent-Pelzer M.P.E."/>
            <person name="Joly D.L."/>
            <person name="van de Geest H.C."/>
            <person name="Bonants P.J.M."/>
            <person name="Smith D.S."/>
            <person name="Levesque C.A."/>
            <person name="van der Lee T.A.J."/>
        </authorList>
    </citation>
    <scope>NUCLEOTIDE SEQUENCE [LARGE SCALE GENOMIC DNA]</scope>
    <source>
        <strain evidence="10 11">JEL517</strain>
    </source>
</reference>
<sequence>MDTPRTYTLGLIPSLTRNASISPAAKKQKLPDLQPIAIKPDQQLRHRSPIDPEYEDSKAIYDAVAAYGQPYVTTLNKLDNSLTMDIKSPSPVHTPDESPTANERMNAIPKLESPITTMSNTWDRMVAYVTAQHENGDAADGSAVNDTTLTRKNTVLSLLRRKSSRRTADSDKKRGVELSWRNLNYAIPVKGKDFKHILKDLNGAVMPGEMLAIMGGSGAGKSTLMDVLSGRARGGQATGDIRFNNFASDAIWRKSIGYVQQEDLFWETLTVRETLTYGAEMKLPEYVTKQERLDRVDKVAMQMRLSHILDSRVGDTMVRGISGGERKRLNIAMELLSEPDVMMLDEPTSGLDAYNAQIVVDLLRQAAKDGNRTILMSIHQPRREILDLFDKVLILARGEILFFGSVPESIQHFIKMGHPIPALTNPADHFLDIATFDTSSPKTLDTSSKRIGALVETWKANYEPMAFPPYKHAVEYRSKDSAEYDKPGTIFWIRRVLSLMFRQWKMYRRDRALITMGVVSSSIFLVLYGVLWSLLSVSEDGANSRLSFFFMFALNRFFTSIFGIVLKLPLRLSLYMRERAGGMYDGSMAFWALYFATFMQYLWLAFPLMTAIYFIVGLQLDIVKFAIFFSAGTLMYLSGHTYGCLFGSMTRSVSASLTYSLLLLGVFAAFSGYIVVPSAIPQPLVFIAWLNPLFLGYHIWAQNELASLTWTCLPTDIVCNASGDVILNSLSLYSVSTIAAFCMLVVVIALFATIAYVLFERSTRPAYLNGITVEVATIKKE</sequence>
<feature type="transmembrane region" description="Helical" evidence="8">
    <location>
        <begin position="657"/>
        <end position="676"/>
    </location>
</feature>
<dbReference type="InterPro" id="IPR013525">
    <property type="entry name" value="ABC2_TM"/>
</dbReference>
<dbReference type="OrthoDB" id="66620at2759"/>
<name>A0A507BS35_9FUNG</name>
<evidence type="ECO:0000256" key="3">
    <source>
        <dbReference type="ARBA" id="ARBA00022692"/>
    </source>
</evidence>
<dbReference type="AlphaFoldDB" id="A0A507BS35"/>
<feature type="transmembrane region" description="Helical" evidence="8">
    <location>
        <begin position="622"/>
        <end position="645"/>
    </location>
</feature>
<evidence type="ECO:0000256" key="6">
    <source>
        <dbReference type="ARBA" id="ARBA00022989"/>
    </source>
</evidence>
<dbReference type="Pfam" id="PF00005">
    <property type="entry name" value="ABC_tran"/>
    <property type="match status" value="1"/>
</dbReference>
<feature type="transmembrane region" description="Helical" evidence="8">
    <location>
        <begin position="738"/>
        <end position="759"/>
    </location>
</feature>
<dbReference type="InterPro" id="IPR050352">
    <property type="entry name" value="ABCG_transporters"/>
</dbReference>
<evidence type="ECO:0000256" key="1">
    <source>
        <dbReference type="ARBA" id="ARBA00004141"/>
    </source>
</evidence>
<dbReference type="InterPro" id="IPR027417">
    <property type="entry name" value="P-loop_NTPase"/>
</dbReference>
<dbReference type="GO" id="GO:0016020">
    <property type="term" value="C:membrane"/>
    <property type="evidence" value="ECO:0007669"/>
    <property type="project" value="UniProtKB-SubCell"/>
</dbReference>
<dbReference type="RefSeq" id="XP_031021917.1">
    <property type="nucleotide sequence ID" value="XM_031172105.1"/>
</dbReference>
<dbReference type="EMBL" id="QEAO01000086">
    <property type="protein sequence ID" value="TPX30201.1"/>
    <property type="molecule type" value="Genomic_DNA"/>
</dbReference>
<keyword evidence="7 8" id="KW-0472">Membrane</keyword>
<comment type="subcellular location">
    <subcellularLocation>
        <location evidence="1">Membrane</location>
        <topology evidence="1">Multi-pass membrane protein</topology>
    </subcellularLocation>
</comment>
<evidence type="ECO:0000313" key="11">
    <source>
        <dbReference type="Proteomes" id="UP000319731"/>
    </source>
</evidence>
<dbReference type="InterPro" id="IPR003593">
    <property type="entry name" value="AAA+_ATPase"/>
</dbReference>
<dbReference type="PANTHER" id="PTHR48041:SF139">
    <property type="entry name" value="PROTEIN SCARLET"/>
    <property type="match status" value="1"/>
</dbReference>
<feature type="domain" description="ABC transporter" evidence="9">
    <location>
        <begin position="178"/>
        <end position="422"/>
    </location>
</feature>
<dbReference type="PROSITE" id="PS00211">
    <property type="entry name" value="ABC_TRANSPORTER_1"/>
    <property type="match status" value="1"/>
</dbReference>
<dbReference type="Gene3D" id="3.40.50.300">
    <property type="entry name" value="P-loop containing nucleotide triphosphate hydrolases"/>
    <property type="match status" value="1"/>
</dbReference>
<organism evidence="10 11">
    <name type="scientific">Synchytrium microbalum</name>
    <dbReference type="NCBI Taxonomy" id="1806994"/>
    <lineage>
        <taxon>Eukaryota</taxon>
        <taxon>Fungi</taxon>
        <taxon>Fungi incertae sedis</taxon>
        <taxon>Chytridiomycota</taxon>
        <taxon>Chytridiomycota incertae sedis</taxon>
        <taxon>Chytridiomycetes</taxon>
        <taxon>Synchytriales</taxon>
        <taxon>Synchytriaceae</taxon>
        <taxon>Synchytrium</taxon>
    </lineage>
</organism>
<dbReference type="CDD" id="cd03213">
    <property type="entry name" value="ABCG_EPDR"/>
    <property type="match status" value="1"/>
</dbReference>
<evidence type="ECO:0000313" key="10">
    <source>
        <dbReference type="EMBL" id="TPX30201.1"/>
    </source>
</evidence>
<evidence type="ECO:0000256" key="7">
    <source>
        <dbReference type="ARBA" id="ARBA00023136"/>
    </source>
</evidence>
<dbReference type="InterPro" id="IPR017871">
    <property type="entry name" value="ABC_transporter-like_CS"/>
</dbReference>
<proteinExistence type="predicted"/>
<feature type="transmembrane region" description="Helical" evidence="8">
    <location>
        <begin position="512"/>
        <end position="535"/>
    </location>
</feature>
<keyword evidence="5" id="KW-0067">ATP-binding</keyword>
<keyword evidence="11" id="KW-1185">Reference proteome</keyword>
<dbReference type="PROSITE" id="PS50893">
    <property type="entry name" value="ABC_TRANSPORTER_2"/>
    <property type="match status" value="1"/>
</dbReference>
<feature type="transmembrane region" description="Helical" evidence="8">
    <location>
        <begin position="547"/>
        <end position="570"/>
    </location>
</feature>
<dbReference type="GO" id="GO:0140359">
    <property type="term" value="F:ABC-type transporter activity"/>
    <property type="evidence" value="ECO:0007669"/>
    <property type="project" value="InterPro"/>
</dbReference>
<dbReference type="PANTHER" id="PTHR48041">
    <property type="entry name" value="ABC TRANSPORTER G FAMILY MEMBER 28"/>
    <property type="match status" value="1"/>
</dbReference>
<evidence type="ECO:0000256" key="4">
    <source>
        <dbReference type="ARBA" id="ARBA00022741"/>
    </source>
</evidence>
<dbReference type="STRING" id="1806994.A0A507BS35"/>
<feature type="transmembrane region" description="Helical" evidence="8">
    <location>
        <begin position="591"/>
        <end position="616"/>
    </location>
</feature>
<dbReference type="GO" id="GO:0005524">
    <property type="term" value="F:ATP binding"/>
    <property type="evidence" value="ECO:0007669"/>
    <property type="project" value="UniProtKB-KW"/>
</dbReference>